<accession>A0A3D8T925</accession>
<dbReference type="Gene3D" id="3.40.50.1820">
    <property type="entry name" value="alpha/beta hydrolase"/>
    <property type="match status" value="1"/>
</dbReference>
<feature type="active site" description="Proton donor" evidence="4">
    <location>
        <position position="313"/>
    </location>
</feature>
<dbReference type="InterPro" id="IPR000639">
    <property type="entry name" value="Epox_hydrolase-like"/>
</dbReference>
<evidence type="ECO:0000259" key="5">
    <source>
        <dbReference type="Pfam" id="PF06441"/>
    </source>
</evidence>
<dbReference type="OrthoDB" id="7130006at2759"/>
<keyword evidence="3" id="KW-0378">Hydrolase</keyword>
<dbReference type="GO" id="GO:0097176">
    <property type="term" value="P:epoxide metabolic process"/>
    <property type="evidence" value="ECO:0007669"/>
    <property type="project" value="TreeGrafter"/>
</dbReference>
<evidence type="ECO:0000256" key="1">
    <source>
        <dbReference type="ARBA" id="ARBA00010088"/>
    </source>
</evidence>
<comment type="caution">
    <text evidence="6">The sequence shown here is derived from an EMBL/GenBank/DDBJ whole genome shotgun (WGS) entry which is preliminary data.</text>
</comment>
<evidence type="ECO:0000313" key="7">
    <source>
        <dbReference type="Proteomes" id="UP000256328"/>
    </source>
</evidence>
<dbReference type="InterPro" id="IPR010497">
    <property type="entry name" value="Epoxide_hydro_N"/>
</dbReference>
<gene>
    <name evidence="6" type="ORF">BP5796_00826</name>
</gene>
<dbReference type="Pfam" id="PF06441">
    <property type="entry name" value="EHN"/>
    <property type="match status" value="1"/>
</dbReference>
<dbReference type="PIRSF" id="PIRSF001112">
    <property type="entry name" value="Epoxide_hydrolase"/>
    <property type="match status" value="1"/>
</dbReference>
<dbReference type="PANTHER" id="PTHR21661:SF35">
    <property type="entry name" value="EPOXIDE HYDROLASE"/>
    <property type="match status" value="1"/>
</dbReference>
<dbReference type="Proteomes" id="UP000256328">
    <property type="component" value="Unassembled WGS sequence"/>
</dbReference>
<evidence type="ECO:0000256" key="4">
    <source>
        <dbReference type="PIRSR" id="PIRSR001112-1"/>
    </source>
</evidence>
<proteinExistence type="inferred from homology"/>
<feature type="domain" description="Epoxide hydrolase N-terminal" evidence="5">
    <location>
        <begin position="4"/>
        <end position="114"/>
    </location>
</feature>
<feature type="active site" description="Proton acceptor" evidence="4">
    <location>
        <position position="371"/>
    </location>
</feature>
<evidence type="ECO:0000256" key="2">
    <source>
        <dbReference type="ARBA" id="ARBA00022797"/>
    </source>
</evidence>
<dbReference type="PANTHER" id="PTHR21661">
    <property type="entry name" value="EPOXIDE HYDROLASE 1-RELATED"/>
    <property type="match status" value="1"/>
</dbReference>
<keyword evidence="7" id="KW-1185">Reference proteome</keyword>
<dbReference type="AlphaFoldDB" id="A0A3D8T925"/>
<protein>
    <recommendedName>
        <fullName evidence="5">Epoxide hydrolase N-terminal domain-containing protein</fullName>
    </recommendedName>
</protein>
<reference evidence="6 7" key="1">
    <citation type="journal article" date="2018" name="IMA Fungus">
        <title>IMA Genome-F 9: Draft genome sequence of Annulohypoxylon stygium, Aspergillus mulundensis, Berkeleyomyces basicola (syn. Thielaviopsis basicola), Ceratocystis smalleyi, two Cercospora beticola strains, Coleophoma cylindrospora, Fusarium fracticaudum, Phialophora cf. hyalina, and Morchella septimelata.</title>
        <authorList>
            <person name="Wingfield B.D."/>
            <person name="Bills G.F."/>
            <person name="Dong Y."/>
            <person name="Huang W."/>
            <person name="Nel W.J."/>
            <person name="Swalarsk-Parry B.S."/>
            <person name="Vaghefi N."/>
            <person name="Wilken P.M."/>
            <person name="An Z."/>
            <person name="de Beer Z.W."/>
            <person name="De Vos L."/>
            <person name="Chen L."/>
            <person name="Duong T.A."/>
            <person name="Gao Y."/>
            <person name="Hammerbacher A."/>
            <person name="Kikkert J.R."/>
            <person name="Li Y."/>
            <person name="Li H."/>
            <person name="Li K."/>
            <person name="Li Q."/>
            <person name="Liu X."/>
            <person name="Ma X."/>
            <person name="Naidoo K."/>
            <person name="Pethybridge S.J."/>
            <person name="Sun J."/>
            <person name="Steenkamp E.T."/>
            <person name="van der Nest M.A."/>
            <person name="van Wyk S."/>
            <person name="Wingfield M.J."/>
            <person name="Xiong C."/>
            <person name="Yue Q."/>
            <person name="Zhang X."/>
        </authorList>
    </citation>
    <scope>NUCLEOTIDE SEQUENCE [LARGE SCALE GENOMIC DNA]</scope>
    <source>
        <strain evidence="6 7">BP5796</strain>
    </source>
</reference>
<feature type="active site" description="Nucleophile" evidence="4">
    <location>
        <position position="180"/>
    </location>
</feature>
<evidence type="ECO:0000256" key="3">
    <source>
        <dbReference type="ARBA" id="ARBA00022801"/>
    </source>
</evidence>
<organism evidence="6 7">
    <name type="scientific">Coleophoma crateriformis</name>
    <dbReference type="NCBI Taxonomy" id="565419"/>
    <lineage>
        <taxon>Eukaryota</taxon>
        <taxon>Fungi</taxon>
        <taxon>Dikarya</taxon>
        <taxon>Ascomycota</taxon>
        <taxon>Pezizomycotina</taxon>
        <taxon>Leotiomycetes</taxon>
        <taxon>Helotiales</taxon>
        <taxon>Dermateaceae</taxon>
        <taxon>Coleophoma</taxon>
    </lineage>
</organism>
<evidence type="ECO:0000313" key="6">
    <source>
        <dbReference type="EMBL" id="RDW95063.1"/>
    </source>
</evidence>
<dbReference type="PRINTS" id="PR00412">
    <property type="entry name" value="EPOXHYDRLASE"/>
</dbReference>
<name>A0A3D8T925_9HELO</name>
<comment type="similarity">
    <text evidence="1">Belongs to the peptidase S33 family.</text>
</comment>
<keyword evidence="2" id="KW-0058">Aromatic hydrocarbons catabolism</keyword>
<dbReference type="SUPFAM" id="SSF53474">
    <property type="entry name" value="alpha/beta-Hydrolases"/>
    <property type="match status" value="1"/>
</dbReference>
<dbReference type="GO" id="GO:0004301">
    <property type="term" value="F:epoxide hydrolase activity"/>
    <property type="evidence" value="ECO:0007669"/>
    <property type="project" value="TreeGrafter"/>
</dbReference>
<dbReference type="EMBL" id="PDLN01000001">
    <property type="protein sequence ID" value="RDW95063.1"/>
    <property type="molecule type" value="Genomic_DNA"/>
</dbReference>
<dbReference type="InterPro" id="IPR029058">
    <property type="entry name" value="AB_hydrolase_fold"/>
</dbReference>
<sequence>MADIKTFNISVSESSIDILKQKLSLATFPDELDEAAWDYGTPLADVKRLTKYWLEKYDWRPHEEKLNRMPQFITPIPVDGFGELDIHFVHQKSEVEHAIPLLFIHGWPGSFHEVEKILPLLTNIKCGEEPAFHVVAPSLPNFGFSEAVRKRGFRIPQYAETCHKLMLKLGYKEYVTQAGDWGWWISRTIGRLYPESCRASHVNMIYPFPPTLSKTPLLAIQHAMTPYTNKEKIGLERTEWFHKEGYGYNSIQGSKPQTIGYAVADSPVALLAWLLEKLHDWTDSYPFTDDEILTWVSIYQFSTAGPAASLRIYYEAHHEEGNVSINEARGYIPHVKLGLGHFPKDIYVYPKMWARSLGDVVFQREHEAGGHFAAYERPEDLVGDLKAMFGRGGGAFGIVKGKTGL</sequence>
<dbReference type="InterPro" id="IPR016292">
    <property type="entry name" value="Epoxide_hydrolase"/>
</dbReference>